<reference evidence="8 9" key="1">
    <citation type="submission" date="2020-07" db="EMBL/GenBank/DDBJ databases">
        <title>Characterization and genome sequencing of isolate MD1, a novel member within the family Lachnospiraceae.</title>
        <authorList>
            <person name="Rettenmaier R."/>
            <person name="Di Bello L."/>
            <person name="Zinser C."/>
            <person name="Scheitz K."/>
            <person name="Liebl W."/>
            <person name="Zverlov V."/>
        </authorList>
    </citation>
    <scope>NUCLEOTIDE SEQUENCE [LARGE SCALE GENOMIC DNA]</scope>
    <source>
        <strain evidence="8 9">MD1</strain>
    </source>
</reference>
<comment type="similarity">
    <text evidence="5">Belongs to the protein N5-glutamine methyltransferase family. PrmC subfamily.</text>
</comment>
<dbReference type="InterPro" id="IPR019874">
    <property type="entry name" value="RF_methyltr_PrmC"/>
</dbReference>
<comment type="caution">
    <text evidence="5">Lacks conserved residue(s) required for the propagation of feature annotation.</text>
</comment>
<name>A0A839JXA8_9FIRM</name>
<feature type="binding site" evidence="5">
    <location>
        <begin position="186"/>
        <end position="189"/>
    </location>
    <ligand>
        <name>substrate</name>
    </ligand>
</feature>
<dbReference type="InterPro" id="IPR007848">
    <property type="entry name" value="Small_mtfrase_dom"/>
</dbReference>
<evidence type="ECO:0000256" key="4">
    <source>
        <dbReference type="ARBA" id="ARBA00048391"/>
    </source>
</evidence>
<keyword evidence="9" id="KW-1185">Reference proteome</keyword>
<dbReference type="PROSITE" id="PS00092">
    <property type="entry name" value="N6_MTASE"/>
    <property type="match status" value="1"/>
</dbReference>
<evidence type="ECO:0000256" key="5">
    <source>
        <dbReference type="HAMAP-Rule" id="MF_02126"/>
    </source>
</evidence>
<comment type="catalytic activity">
    <reaction evidence="4 5">
        <text>L-glutaminyl-[peptide chain release factor] + S-adenosyl-L-methionine = N(5)-methyl-L-glutaminyl-[peptide chain release factor] + S-adenosyl-L-homocysteine + H(+)</text>
        <dbReference type="Rhea" id="RHEA:42896"/>
        <dbReference type="Rhea" id="RHEA-COMP:10271"/>
        <dbReference type="Rhea" id="RHEA-COMP:10272"/>
        <dbReference type="ChEBI" id="CHEBI:15378"/>
        <dbReference type="ChEBI" id="CHEBI:30011"/>
        <dbReference type="ChEBI" id="CHEBI:57856"/>
        <dbReference type="ChEBI" id="CHEBI:59789"/>
        <dbReference type="ChEBI" id="CHEBI:61891"/>
        <dbReference type="EC" id="2.1.1.297"/>
    </reaction>
</comment>
<dbReference type="PANTHER" id="PTHR18895:SF74">
    <property type="entry name" value="MTRF1L RELEASE FACTOR GLUTAMINE METHYLTRANSFERASE"/>
    <property type="match status" value="1"/>
</dbReference>
<evidence type="ECO:0000256" key="1">
    <source>
        <dbReference type="ARBA" id="ARBA00022603"/>
    </source>
</evidence>
<protein>
    <recommendedName>
        <fullName evidence="5">Release factor glutamine methyltransferase</fullName>
        <shortName evidence="5">RF MTase</shortName>
        <ecNumber evidence="5">2.1.1.297</ecNumber>
    </recommendedName>
    <alternativeName>
        <fullName evidence="5">N5-glutamine methyltransferase PrmC</fullName>
    </alternativeName>
    <alternativeName>
        <fullName evidence="5">Protein-(glutamine-N5) MTase PrmC</fullName>
    </alternativeName>
    <alternativeName>
        <fullName evidence="5">Protein-glutamine N-methyltransferase PrmC</fullName>
    </alternativeName>
</protein>
<dbReference type="InterPro" id="IPR040758">
    <property type="entry name" value="PrmC_N"/>
</dbReference>
<dbReference type="GO" id="GO:0102559">
    <property type="term" value="F:peptide chain release factor N(5)-glutamine methyltransferase activity"/>
    <property type="evidence" value="ECO:0007669"/>
    <property type="project" value="UniProtKB-EC"/>
</dbReference>
<feature type="binding site" evidence="5">
    <location>
        <position position="186"/>
    </location>
    <ligand>
        <name>S-adenosyl-L-methionine</name>
        <dbReference type="ChEBI" id="CHEBI:59789"/>
    </ligand>
</feature>
<dbReference type="Gene3D" id="1.10.8.10">
    <property type="entry name" value="DNA helicase RuvA subunit, C-terminal domain"/>
    <property type="match status" value="1"/>
</dbReference>
<dbReference type="NCBIfam" id="TIGR00536">
    <property type="entry name" value="hemK_fam"/>
    <property type="match status" value="1"/>
</dbReference>
<evidence type="ECO:0000259" key="6">
    <source>
        <dbReference type="Pfam" id="PF05175"/>
    </source>
</evidence>
<dbReference type="GO" id="GO:0003676">
    <property type="term" value="F:nucleic acid binding"/>
    <property type="evidence" value="ECO:0007669"/>
    <property type="project" value="InterPro"/>
</dbReference>
<evidence type="ECO:0000256" key="2">
    <source>
        <dbReference type="ARBA" id="ARBA00022679"/>
    </source>
</evidence>
<keyword evidence="2 5" id="KW-0808">Transferase</keyword>
<dbReference type="CDD" id="cd02440">
    <property type="entry name" value="AdoMet_MTases"/>
    <property type="match status" value="1"/>
</dbReference>
<proteinExistence type="inferred from homology"/>
<dbReference type="AlphaFoldDB" id="A0A839JXA8"/>
<organism evidence="8 9">
    <name type="scientific">Variimorphobacter saccharofermentans</name>
    <dbReference type="NCBI Taxonomy" id="2755051"/>
    <lineage>
        <taxon>Bacteria</taxon>
        <taxon>Bacillati</taxon>
        <taxon>Bacillota</taxon>
        <taxon>Clostridia</taxon>
        <taxon>Lachnospirales</taxon>
        <taxon>Lachnospiraceae</taxon>
        <taxon>Variimorphobacter</taxon>
    </lineage>
</organism>
<dbReference type="Gene3D" id="3.40.50.150">
    <property type="entry name" value="Vaccinia Virus protein VP39"/>
    <property type="match status" value="1"/>
</dbReference>
<evidence type="ECO:0000259" key="7">
    <source>
        <dbReference type="Pfam" id="PF17827"/>
    </source>
</evidence>
<keyword evidence="1 5" id="KW-0489">Methyltransferase</keyword>
<dbReference type="Pfam" id="PF17827">
    <property type="entry name" value="PrmC_N"/>
    <property type="match status" value="1"/>
</dbReference>
<evidence type="ECO:0000313" key="8">
    <source>
        <dbReference type="EMBL" id="MBB2181622.1"/>
    </source>
</evidence>
<dbReference type="GO" id="GO:0032259">
    <property type="term" value="P:methylation"/>
    <property type="evidence" value="ECO:0007669"/>
    <property type="project" value="UniProtKB-KW"/>
</dbReference>
<evidence type="ECO:0000313" key="9">
    <source>
        <dbReference type="Proteomes" id="UP000574276"/>
    </source>
</evidence>
<comment type="function">
    <text evidence="5">Methylates the class 1 translation termination release factors RF1/PrfA and RF2/PrfB on the glutamine residue of the universally conserved GGQ motif.</text>
</comment>
<keyword evidence="3 5" id="KW-0949">S-adenosyl-L-methionine</keyword>
<dbReference type="InterPro" id="IPR050320">
    <property type="entry name" value="N5-glutamine_MTase"/>
</dbReference>
<dbReference type="InterPro" id="IPR029063">
    <property type="entry name" value="SAM-dependent_MTases_sf"/>
</dbReference>
<comment type="caution">
    <text evidence="8">The sequence shown here is derived from an EMBL/GenBank/DDBJ whole genome shotgun (WGS) entry which is preliminary data.</text>
</comment>
<dbReference type="EC" id="2.1.1.297" evidence="5"/>
<feature type="domain" description="Methyltransferase small" evidence="6">
    <location>
        <begin position="102"/>
        <end position="194"/>
    </location>
</feature>
<dbReference type="Proteomes" id="UP000574276">
    <property type="component" value="Unassembled WGS sequence"/>
</dbReference>
<gene>
    <name evidence="5 8" type="primary">prmC</name>
    <name evidence="8" type="ORF">H0486_01865</name>
</gene>
<feature type="domain" description="Release factor glutamine methyltransferase N-terminal" evidence="7">
    <location>
        <begin position="13"/>
        <end position="80"/>
    </location>
</feature>
<accession>A0A839JXA8</accession>
<dbReference type="EMBL" id="JACEGA010000001">
    <property type="protein sequence ID" value="MBB2181622.1"/>
    <property type="molecule type" value="Genomic_DNA"/>
</dbReference>
<dbReference type="HAMAP" id="MF_02126">
    <property type="entry name" value="RF_methyltr_PrmC"/>
    <property type="match status" value="1"/>
</dbReference>
<sequence length="281" mass="31775">MRVSMSSFRELRMIGQEILREQRIADADVDAWYLLAYVFGISRTEFLLREKECVPEEGKLRYLELIQKRAEHVPLQYITGSQEFMGMDFIVSSDVLIPRQDTELLVEEVLAVCKGKKVLDMCTGSGCIIISLAKLSKLIKATGADISDGALSIAKKNSIKLEAKVEFIKSDLFEQITERFDVIVSNPPYIPTKDIETLMPEVRKHEPTNALDGSEDGLLFYRRIAAEAASYLTKGGYLFLEIGFNQGNEVREILQKEGFTHIDIKKDLSGKDRIVSARSFH</sequence>
<evidence type="ECO:0000256" key="3">
    <source>
        <dbReference type="ARBA" id="ARBA00022691"/>
    </source>
</evidence>
<dbReference type="NCBIfam" id="TIGR03534">
    <property type="entry name" value="RF_mod_PrmC"/>
    <property type="match status" value="1"/>
</dbReference>
<dbReference type="SUPFAM" id="SSF53335">
    <property type="entry name" value="S-adenosyl-L-methionine-dependent methyltransferases"/>
    <property type="match status" value="1"/>
</dbReference>
<feature type="binding site" evidence="5">
    <location>
        <position position="145"/>
    </location>
    <ligand>
        <name>S-adenosyl-L-methionine</name>
        <dbReference type="ChEBI" id="CHEBI:59789"/>
    </ligand>
</feature>
<dbReference type="Pfam" id="PF05175">
    <property type="entry name" value="MTS"/>
    <property type="match status" value="1"/>
</dbReference>
<dbReference type="PANTHER" id="PTHR18895">
    <property type="entry name" value="HEMK METHYLTRANSFERASE"/>
    <property type="match status" value="1"/>
</dbReference>
<dbReference type="FunFam" id="3.40.50.150:FF:000053">
    <property type="entry name" value="Release factor glutamine methyltransferase"/>
    <property type="match status" value="1"/>
</dbReference>
<dbReference type="InterPro" id="IPR004556">
    <property type="entry name" value="HemK-like"/>
</dbReference>
<dbReference type="InterPro" id="IPR002052">
    <property type="entry name" value="DNA_methylase_N6_adenine_CS"/>
</dbReference>